<comment type="similarity">
    <text evidence="2 15">Belongs to the DNA polymerase type-Y family.</text>
</comment>
<dbReference type="PANTHER" id="PTHR11076:SF33">
    <property type="entry name" value="DNA POLYMERASE KAPPA"/>
    <property type="match status" value="1"/>
</dbReference>
<dbReference type="Gene3D" id="3.30.1490.100">
    <property type="entry name" value="DNA polymerase, Y-family, little finger domain"/>
    <property type="match status" value="1"/>
</dbReference>
<comment type="subcellular location">
    <subcellularLocation>
        <location evidence="1 15">Cytoplasm</location>
    </subcellularLocation>
</comment>
<dbReference type="InterPro" id="IPR050116">
    <property type="entry name" value="DNA_polymerase-Y"/>
</dbReference>
<dbReference type="EMBL" id="AGDV01000021">
    <property type="protein sequence ID" value="EMB30654.1"/>
    <property type="molecule type" value="Genomic_DNA"/>
</dbReference>
<dbReference type="InterPro" id="IPR022880">
    <property type="entry name" value="DNApol_IV"/>
</dbReference>
<feature type="site" description="Substrate discrimination" evidence="15">
    <location>
        <position position="16"/>
    </location>
</feature>
<evidence type="ECO:0000256" key="12">
    <source>
        <dbReference type="ARBA" id="ARBA00023125"/>
    </source>
</evidence>
<protein>
    <recommendedName>
        <fullName evidence="15">DNA polymerase IV</fullName>
        <shortName evidence="15">Pol IV</shortName>
        <ecNumber evidence="15">2.7.7.7</ecNumber>
    </recommendedName>
</protein>
<evidence type="ECO:0000256" key="9">
    <source>
        <dbReference type="ARBA" id="ARBA00022763"/>
    </source>
</evidence>
<dbReference type="RefSeq" id="WP_002685817.1">
    <property type="nucleotide sequence ID" value="NZ_CM001795.1"/>
</dbReference>
<keyword evidence="5 15" id="KW-0808">Transferase</keyword>
<dbReference type="Gene3D" id="3.40.1170.60">
    <property type="match status" value="1"/>
</dbReference>
<evidence type="ECO:0000256" key="3">
    <source>
        <dbReference type="ARBA" id="ARBA00022457"/>
    </source>
</evidence>
<evidence type="ECO:0000313" key="17">
    <source>
        <dbReference type="EMBL" id="EMB30654.1"/>
    </source>
</evidence>
<evidence type="ECO:0000256" key="8">
    <source>
        <dbReference type="ARBA" id="ARBA00022723"/>
    </source>
</evidence>
<dbReference type="GO" id="GO:0000287">
    <property type="term" value="F:magnesium ion binding"/>
    <property type="evidence" value="ECO:0007669"/>
    <property type="project" value="UniProtKB-UniRule"/>
</dbReference>
<comment type="catalytic activity">
    <reaction evidence="14 15">
        <text>DNA(n) + a 2'-deoxyribonucleoside 5'-triphosphate = DNA(n+1) + diphosphate</text>
        <dbReference type="Rhea" id="RHEA:22508"/>
        <dbReference type="Rhea" id="RHEA-COMP:17339"/>
        <dbReference type="Rhea" id="RHEA-COMP:17340"/>
        <dbReference type="ChEBI" id="CHEBI:33019"/>
        <dbReference type="ChEBI" id="CHEBI:61560"/>
        <dbReference type="ChEBI" id="CHEBI:173112"/>
        <dbReference type="EC" id="2.7.7.7"/>
    </reaction>
</comment>
<feature type="binding site" evidence="15">
    <location>
        <position position="105"/>
    </location>
    <ligand>
        <name>Mg(2+)</name>
        <dbReference type="ChEBI" id="CHEBI:18420"/>
    </ligand>
</feature>
<dbReference type="InterPro" id="IPR001126">
    <property type="entry name" value="UmuC"/>
</dbReference>
<feature type="active site" evidence="15">
    <location>
        <position position="106"/>
    </location>
</feature>
<dbReference type="InterPro" id="IPR024728">
    <property type="entry name" value="PolY_HhH_motif"/>
</dbReference>
<keyword evidence="10 15" id="KW-0460">Magnesium</keyword>
<keyword evidence="6 15" id="KW-0548">Nucleotidyltransferase</keyword>
<dbReference type="InterPro" id="IPR043502">
    <property type="entry name" value="DNA/RNA_pol_sf"/>
</dbReference>
<evidence type="ECO:0000256" key="13">
    <source>
        <dbReference type="ARBA" id="ARBA00023204"/>
    </source>
</evidence>
<keyword evidence="4 15" id="KW-0963">Cytoplasm</keyword>
<keyword evidence="12 15" id="KW-0238">DNA-binding</keyword>
<dbReference type="InterPro" id="IPR036775">
    <property type="entry name" value="DNA_pol_Y-fam_lit_finger_sf"/>
</dbReference>
<evidence type="ECO:0000259" key="16">
    <source>
        <dbReference type="PROSITE" id="PS50173"/>
    </source>
</evidence>
<dbReference type="GO" id="GO:0009432">
    <property type="term" value="P:SOS response"/>
    <property type="evidence" value="ECO:0007669"/>
    <property type="project" value="TreeGrafter"/>
</dbReference>
<keyword evidence="7 15" id="KW-0235">DNA replication</keyword>
<proteinExistence type="inferred from homology"/>
<dbReference type="InterPro" id="IPR043128">
    <property type="entry name" value="Rev_trsase/Diguanyl_cyclase"/>
</dbReference>
<dbReference type="GO" id="GO:0006261">
    <property type="term" value="P:DNA-templated DNA replication"/>
    <property type="evidence" value="ECO:0007669"/>
    <property type="project" value="UniProtKB-UniRule"/>
</dbReference>
<dbReference type="GO" id="GO:0005829">
    <property type="term" value="C:cytosol"/>
    <property type="evidence" value="ECO:0007669"/>
    <property type="project" value="TreeGrafter"/>
</dbReference>
<dbReference type="PROSITE" id="PS50173">
    <property type="entry name" value="UMUC"/>
    <property type="match status" value="1"/>
</dbReference>
<dbReference type="Gene3D" id="1.10.150.20">
    <property type="entry name" value="5' to 3' exonuclease, C-terminal subdomain"/>
    <property type="match status" value="1"/>
</dbReference>
<dbReference type="GO" id="GO:0042276">
    <property type="term" value="P:error-prone translesion synthesis"/>
    <property type="evidence" value="ECO:0007669"/>
    <property type="project" value="TreeGrafter"/>
</dbReference>
<evidence type="ECO:0000256" key="7">
    <source>
        <dbReference type="ARBA" id="ARBA00022705"/>
    </source>
</evidence>
<dbReference type="GO" id="GO:0006281">
    <property type="term" value="P:DNA repair"/>
    <property type="evidence" value="ECO:0007669"/>
    <property type="project" value="UniProtKB-UniRule"/>
</dbReference>
<evidence type="ECO:0000256" key="10">
    <source>
        <dbReference type="ARBA" id="ARBA00022842"/>
    </source>
</evidence>
<keyword evidence="11 15" id="KW-0239">DNA-directed DNA polymerase</keyword>
<comment type="subunit">
    <text evidence="15">Monomer.</text>
</comment>
<dbReference type="Proteomes" id="UP000011705">
    <property type="component" value="Chromosome"/>
</dbReference>
<comment type="cofactor">
    <cofactor evidence="15">
        <name>Mg(2+)</name>
        <dbReference type="ChEBI" id="CHEBI:18420"/>
    </cofactor>
    <text evidence="15">Binds 2 magnesium ions per subunit.</text>
</comment>
<evidence type="ECO:0000256" key="11">
    <source>
        <dbReference type="ARBA" id="ARBA00022932"/>
    </source>
</evidence>
<keyword evidence="3 15" id="KW-0515">Mutator protein</keyword>
<dbReference type="GO" id="GO:0003684">
    <property type="term" value="F:damaged DNA binding"/>
    <property type="evidence" value="ECO:0007669"/>
    <property type="project" value="InterPro"/>
</dbReference>
<keyword evidence="13 15" id="KW-0234">DNA repair</keyword>
<dbReference type="PANTHER" id="PTHR11076">
    <property type="entry name" value="DNA REPAIR POLYMERASE UMUC / TRANSFERASE FAMILY MEMBER"/>
    <property type="match status" value="1"/>
</dbReference>
<dbReference type="NCBIfam" id="NF002677">
    <property type="entry name" value="PRK02406.1"/>
    <property type="match status" value="1"/>
</dbReference>
<evidence type="ECO:0000256" key="4">
    <source>
        <dbReference type="ARBA" id="ARBA00022490"/>
    </source>
</evidence>
<feature type="domain" description="UmuC" evidence="16">
    <location>
        <begin position="7"/>
        <end position="187"/>
    </location>
</feature>
<dbReference type="FunFam" id="3.40.1170.60:FF:000001">
    <property type="entry name" value="DNA polymerase IV"/>
    <property type="match status" value="1"/>
</dbReference>
<dbReference type="HAMAP" id="MF_01113">
    <property type="entry name" value="DNApol_IV"/>
    <property type="match status" value="1"/>
</dbReference>
<dbReference type="PATRIC" id="fig|999432.5.peg.2431"/>
<reference evidence="17" key="1">
    <citation type="submission" date="2012-01" db="EMBL/GenBank/DDBJ databases">
        <title>The Genome Sequence of Treponema denticola H-22.</title>
        <authorList>
            <consortium name="The Broad Institute Genome Sequencing Platform"/>
            <person name="Earl A."/>
            <person name="Ward D."/>
            <person name="Feldgarden M."/>
            <person name="Gevers D."/>
            <person name="Blanton J.M."/>
            <person name="Fenno C.J."/>
            <person name="Baranova O.V."/>
            <person name="Mathney J."/>
            <person name="Dewhirst F.E."/>
            <person name="Izard J."/>
            <person name="Young S.K."/>
            <person name="Zeng Q."/>
            <person name="Gargeya S."/>
            <person name="Fitzgerald M."/>
            <person name="Haas B."/>
            <person name="Abouelleil A."/>
            <person name="Alvarado L."/>
            <person name="Arachchi H.M."/>
            <person name="Berlin A."/>
            <person name="Chapman S.B."/>
            <person name="Gearin G."/>
            <person name="Goldberg J."/>
            <person name="Griggs A."/>
            <person name="Gujja S."/>
            <person name="Hansen M."/>
            <person name="Heiman D."/>
            <person name="Howarth C."/>
            <person name="Larimer J."/>
            <person name="Lui A."/>
            <person name="MacDonald P.J.P."/>
            <person name="McCowen C."/>
            <person name="Montmayeur A."/>
            <person name="Murphy C."/>
            <person name="Neiman D."/>
            <person name="Pearson M."/>
            <person name="Priest M."/>
            <person name="Roberts A."/>
            <person name="Saif S."/>
            <person name="Shea T."/>
            <person name="Sisk P."/>
            <person name="Stolte C."/>
            <person name="Sykes S."/>
            <person name="Wortman J."/>
            <person name="Nusbaum C."/>
            <person name="Birren B."/>
        </authorList>
    </citation>
    <scope>NUCLEOTIDE SEQUENCE [LARGE SCALE GENOMIC DNA]</scope>
    <source>
        <strain evidence="17">H-22</strain>
    </source>
</reference>
<evidence type="ECO:0000256" key="1">
    <source>
        <dbReference type="ARBA" id="ARBA00004496"/>
    </source>
</evidence>
<gene>
    <name evidence="15" type="primary">dinB</name>
    <name evidence="17" type="ORF">HMPREF9726_02339</name>
</gene>
<dbReference type="Pfam" id="PF11799">
    <property type="entry name" value="IMS_C"/>
    <property type="match status" value="1"/>
</dbReference>
<dbReference type="SUPFAM" id="SSF56672">
    <property type="entry name" value="DNA/RNA polymerases"/>
    <property type="match status" value="1"/>
</dbReference>
<organism evidence="17">
    <name type="scientific">Treponema denticola H-22</name>
    <dbReference type="NCBI Taxonomy" id="999432"/>
    <lineage>
        <taxon>Bacteria</taxon>
        <taxon>Pseudomonadati</taxon>
        <taxon>Spirochaetota</taxon>
        <taxon>Spirochaetia</taxon>
        <taxon>Spirochaetales</taxon>
        <taxon>Treponemataceae</taxon>
        <taxon>Treponema</taxon>
    </lineage>
</organism>
<sequence>MATEKVFFHVDIDAFFASVEQLDNPEYMGKPVIVGGQSERGVVSTCSYEARKFGVHSAMPILQARKLCPSGIFLRGRMDRYHEKSKEVMSIFKDFTPEIKQISVDEAFLNMTGMEKIFGMPKNSALLLKKTIKEETGLTVSVGCAQNKYIAKIASGRSKPDGLFIVKAGEEIDFMKSLPLKDVWGVGGKMRERLIAAGLTSVPQIFNSSEHLLQSILGNASGSFLFQAVRGELYDVFNDDVKSHSISTERTFEHDLFSHAEIDDVIFYLASELMYRIFDEKVKGKTVSVKIRYNDFTTVSVQSTGAVVNDTQDLFERAKELFYKKFDNKTPIRLLGLCIMNIESDLPEAQTELFYSEKNIKKRKIEETMYTLTKKEGKNILKPARLLKKDKDGLE</sequence>
<comment type="caution">
    <text evidence="17">The sequence shown here is derived from an EMBL/GenBank/DDBJ whole genome shotgun (WGS) entry which is preliminary data.</text>
</comment>
<name>A0A0E2E2A2_TREDN</name>
<evidence type="ECO:0000256" key="15">
    <source>
        <dbReference type="HAMAP-Rule" id="MF_01113"/>
    </source>
</evidence>
<dbReference type="EC" id="2.7.7.7" evidence="15"/>
<accession>A0A0E2E2A2</accession>
<dbReference type="Pfam" id="PF00817">
    <property type="entry name" value="IMS"/>
    <property type="match status" value="1"/>
</dbReference>
<dbReference type="AlphaFoldDB" id="A0A0E2E2A2"/>
<dbReference type="HOGENOM" id="CLU_012348_1_2_12"/>
<feature type="binding site" evidence="15">
    <location>
        <position position="11"/>
    </location>
    <ligand>
        <name>Mg(2+)</name>
        <dbReference type="ChEBI" id="CHEBI:18420"/>
    </ligand>
</feature>
<evidence type="ECO:0000256" key="2">
    <source>
        <dbReference type="ARBA" id="ARBA00010945"/>
    </source>
</evidence>
<comment type="function">
    <text evidence="15">Poorly processive, error-prone DNA polymerase involved in untargeted mutagenesis. Copies undamaged DNA at stalled replication forks, which arise in vivo from mismatched or misaligned primer ends. These misaligned primers can be extended by PolIV. Exhibits no 3'-5' exonuclease (proofreading) activity. May be involved in translesional synthesis, in conjunction with the beta clamp from PolIII.</text>
</comment>
<dbReference type="CDD" id="cd03586">
    <property type="entry name" value="PolY_Pol_IV_kappa"/>
    <property type="match status" value="1"/>
</dbReference>
<dbReference type="GO" id="GO:0003887">
    <property type="term" value="F:DNA-directed DNA polymerase activity"/>
    <property type="evidence" value="ECO:0007669"/>
    <property type="project" value="UniProtKB-UniRule"/>
</dbReference>
<keyword evidence="8 15" id="KW-0479">Metal-binding</keyword>
<keyword evidence="9 15" id="KW-0227">DNA damage</keyword>
<dbReference type="Gene3D" id="3.30.70.270">
    <property type="match status" value="1"/>
</dbReference>
<dbReference type="Pfam" id="PF11798">
    <property type="entry name" value="IMS_HHH"/>
    <property type="match status" value="1"/>
</dbReference>
<dbReference type="InterPro" id="IPR017961">
    <property type="entry name" value="DNA_pol_Y-fam_little_finger"/>
</dbReference>
<dbReference type="SUPFAM" id="SSF100879">
    <property type="entry name" value="Lesion bypass DNA polymerase (Y-family), little finger domain"/>
    <property type="match status" value="1"/>
</dbReference>
<evidence type="ECO:0000256" key="14">
    <source>
        <dbReference type="ARBA" id="ARBA00049244"/>
    </source>
</evidence>
<evidence type="ECO:0000256" key="5">
    <source>
        <dbReference type="ARBA" id="ARBA00022679"/>
    </source>
</evidence>
<evidence type="ECO:0000256" key="6">
    <source>
        <dbReference type="ARBA" id="ARBA00022695"/>
    </source>
</evidence>